<keyword evidence="5 8" id="KW-0223">Dioxygenase</keyword>
<evidence type="ECO:0000256" key="2">
    <source>
        <dbReference type="ARBA" id="ARBA00008784"/>
    </source>
</evidence>
<reference evidence="11" key="1">
    <citation type="journal article" date="2019" name="Int. J. Syst. Evol. Microbiol.">
        <title>The Global Catalogue of Microorganisms (GCM) 10K type strain sequencing project: providing services to taxonomists for standard genome sequencing and annotation.</title>
        <authorList>
            <consortium name="The Broad Institute Genomics Platform"/>
            <consortium name="The Broad Institute Genome Sequencing Center for Infectious Disease"/>
            <person name="Wu L."/>
            <person name="Ma J."/>
        </authorList>
    </citation>
    <scope>NUCLEOTIDE SEQUENCE [LARGE SCALE GENOMIC DNA]</scope>
    <source>
        <strain evidence="11">KACC 12649</strain>
    </source>
</reference>
<evidence type="ECO:0000313" key="11">
    <source>
        <dbReference type="Proteomes" id="UP001596050"/>
    </source>
</evidence>
<dbReference type="PROSITE" id="PS51819">
    <property type="entry name" value="VOC"/>
    <property type="match status" value="2"/>
</dbReference>
<organism evidence="10 11">
    <name type="scientific">Massilia niabensis</name>
    <dbReference type="NCBI Taxonomy" id="544910"/>
    <lineage>
        <taxon>Bacteria</taxon>
        <taxon>Pseudomonadati</taxon>
        <taxon>Pseudomonadota</taxon>
        <taxon>Betaproteobacteria</taxon>
        <taxon>Burkholderiales</taxon>
        <taxon>Oxalobacteraceae</taxon>
        <taxon>Telluria group</taxon>
        <taxon>Massilia</taxon>
    </lineage>
</organism>
<keyword evidence="4 8" id="KW-0058">Aromatic hydrocarbons catabolism</keyword>
<dbReference type="InterPro" id="IPR004360">
    <property type="entry name" value="Glyas_Fos-R_dOase_dom"/>
</dbReference>
<sequence length="304" mass="34130">MIKSLAYLGVESPEHTQWERFGPEVLGLQHAGHGADGAVRFRIDEAAHRITIHPGERNAIAYIGWSVKDEADAKAIAGRVNAHGLEVTRSRSDENAERKVEGFYWFKDPSGFRHELAWGQYHTVAPFHPGRPLGGFRTAEQGLGHVVLAVADLAEGDRFYRDVLGFHQSDTVRDGPLEAHFYHINGRHHSLAISSLPTREVAFLHLMIEVNSLDDVGTAHDICAQRGIPITTTLGRHSNDHMISFYMYTPSGFRLEYGWGGLDVDHDLWVPRTYDKPSSWGHHRQHKELTALMMEPALEPAPTR</sequence>
<dbReference type="RefSeq" id="WP_379779901.1">
    <property type="nucleotide sequence ID" value="NZ_JBHSMU010000004.1"/>
</dbReference>
<dbReference type="InterPro" id="IPR029068">
    <property type="entry name" value="Glyas_Bleomycin-R_OHBP_Dase"/>
</dbReference>
<evidence type="ECO:0000256" key="6">
    <source>
        <dbReference type="ARBA" id="ARBA00023002"/>
    </source>
</evidence>
<feature type="domain" description="VOC" evidence="9">
    <location>
        <begin position="4"/>
        <end position="119"/>
    </location>
</feature>
<keyword evidence="6 8" id="KW-0560">Oxidoreductase</keyword>
<feature type="domain" description="VOC" evidence="9">
    <location>
        <begin position="142"/>
        <end position="260"/>
    </location>
</feature>
<evidence type="ECO:0000256" key="7">
    <source>
        <dbReference type="ARBA" id="ARBA00023004"/>
    </source>
</evidence>
<dbReference type="EMBL" id="JBHSMU010000004">
    <property type="protein sequence ID" value="MFC5458744.1"/>
    <property type="molecule type" value="Genomic_DNA"/>
</dbReference>
<name>A0ABW0KZ71_9BURK</name>
<comment type="cofactor">
    <cofactor evidence="1 8">
        <name>Fe(2+)</name>
        <dbReference type="ChEBI" id="CHEBI:29033"/>
    </cofactor>
</comment>
<dbReference type="Pfam" id="PF22632">
    <property type="entry name" value="BphC_D1"/>
    <property type="match status" value="1"/>
</dbReference>
<dbReference type="CDD" id="cd07252">
    <property type="entry name" value="BphC1-RGP6_N_like"/>
    <property type="match status" value="1"/>
</dbReference>
<comment type="caution">
    <text evidence="10">The sequence shown here is derived from an EMBL/GenBank/DDBJ whole genome shotgun (WGS) entry which is preliminary data.</text>
</comment>
<dbReference type="InterPro" id="IPR037523">
    <property type="entry name" value="VOC_core"/>
</dbReference>
<proteinExistence type="inferred from homology"/>
<evidence type="ECO:0000256" key="8">
    <source>
        <dbReference type="RuleBase" id="RU000683"/>
    </source>
</evidence>
<keyword evidence="11" id="KW-1185">Reference proteome</keyword>
<dbReference type="PROSITE" id="PS00082">
    <property type="entry name" value="EXTRADIOL_DIOXYGENAS"/>
    <property type="match status" value="1"/>
</dbReference>
<keyword evidence="3" id="KW-0479">Metal-binding</keyword>
<dbReference type="InterPro" id="IPR000486">
    <property type="entry name" value="Xdiol_ring_cleave_dOase_1/2"/>
</dbReference>
<dbReference type="SUPFAM" id="SSF54593">
    <property type="entry name" value="Glyoxalase/Bleomycin resistance protein/Dihydroxybiphenyl dioxygenase"/>
    <property type="match status" value="2"/>
</dbReference>
<evidence type="ECO:0000256" key="4">
    <source>
        <dbReference type="ARBA" id="ARBA00022797"/>
    </source>
</evidence>
<comment type="similarity">
    <text evidence="2 8">Belongs to the extradiol ring-cleavage dioxygenase family.</text>
</comment>
<evidence type="ECO:0000256" key="3">
    <source>
        <dbReference type="ARBA" id="ARBA00022723"/>
    </source>
</evidence>
<dbReference type="Pfam" id="PF00903">
    <property type="entry name" value="Glyoxalase"/>
    <property type="match status" value="1"/>
</dbReference>
<evidence type="ECO:0000256" key="1">
    <source>
        <dbReference type="ARBA" id="ARBA00001954"/>
    </source>
</evidence>
<evidence type="ECO:0000259" key="9">
    <source>
        <dbReference type="PROSITE" id="PS51819"/>
    </source>
</evidence>
<dbReference type="Gene3D" id="3.10.180.10">
    <property type="entry name" value="2,3-Dihydroxybiphenyl 1,2-Dioxygenase, domain 1"/>
    <property type="match status" value="2"/>
</dbReference>
<evidence type="ECO:0000256" key="5">
    <source>
        <dbReference type="ARBA" id="ARBA00022964"/>
    </source>
</evidence>
<evidence type="ECO:0000313" key="10">
    <source>
        <dbReference type="EMBL" id="MFC5458744.1"/>
    </source>
</evidence>
<dbReference type="CDD" id="cd07237">
    <property type="entry name" value="BphC1-RGP6_C_like"/>
    <property type="match status" value="1"/>
</dbReference>
<protein>
    <submittedName>
        <fullName evidence="10">VOC family protein</fullName>
    </submittedName>
</protein>
<keyword evidence="7 8" id="KW-0408">Iron</keyword>
<dbReference type="Proteomes" id="UP001596050">
    <property type="component" value="Unassembled WGS sequence"/>
</dbReference>
<gene>
    <name evidence="10" type="ORF">ACFPN5_02830</name>
</gene>
<accession>A0ABW0KZ71</accession>